<accession>A0A8H3XBS4</accession>
<dbReference type="Gene3D" id="1.10.150.50">
    <property type="entry name" value="Transcription Factor, Ets-1"/>
    <property type="match status" value="1"/>
</dbReference>
<proteinExistence type="predicted"/>
<dbReference type="EMBL" id="WTPW01001267">
    <property type="protein sequence ID" value="KAF0445653.1"/>
    <property type="molecule type" value="Genomic_DNA"/>
</dbReference>
<evidence type="ECO:0000313" key="2">
    <source>
        <dbReference type="Proteomes" id="UP000439903"/>
    </source>
</evidence>
<organism evidence="1 2">
    <name type="scientific">Gigaspora margarita</name>
    <dbReference type="NCBI Taxonomy" id="4874"/>
    <lineage>
        <taxon>Eukaryota</taxon>
        <taxon>Fungi</taxon>
        <taxon>Fungi incertae sedis</taxon>
        <taxon>Mucoromycota</taxon>
        <taxon>Glomeromycotina</taxon>
        <taxon>Glomeromycetes</taxon>
        <taxon>Diversisporales</taxon>
        <taxon>Gigasporaceae</taxon>
        <taxon>Gigaspora</taxon>
    </lineage>
</organism>
<name>A0A8H3XBS4_GIGMA</name>
<dbReference type="Proteomes" id="UP000439903">
    <property type="component" value="Unassembled WGS sequence"/>
</dbReference>
<keyword evidence="2" id="KW-1185">Reference proteome</keyword>
<evidence type="ECO:0000313" key="1">
    <source>
        <dbReference type="EMBL" id="KAF0445653.1"/>
    </source>
</evidence>
<dbReference type="InterPro" id="IPR013761">
    <property type="entry name" value="SAM/pointed_sf"/>
</dbReference>
<sequence length="215" mass="24849">MGNRSSDHFLREHELKLDEEDFNILHKAKITGQSFLMMTENKFIKARIAFGPPIILAKEVASFKNRTKDHFHLTHKLDSSLCFCVEDVKRKLENMVTALKSITKDRIRVSPQFGVSGINDYGCVDYAIRKIIGQSAEEILDTTYFSRTKIKIDELDYDGNFRNNYWHLGRSSSSPAKKKQRIEEYLKKEDSTSVSTGISMEEILEFTSKIDKQKQ</sequence>
<dbReference type="OrthoDB" id="2428576at2759"/>
<dbReference type="AlphaFoldDB" id="A0A8H3XBS4"/>
<reference evidence="1 2" key="1">
    <citation type="journal article" date="2019" name="Environ. Microbiol.">
        <title>At the nexus of three kingdoms: the genome of the mycorrhizal fungus Gigaspora margarita provides insights into plant, endobacterial and fungal interactions.</title>
        <authorList>
            <person name="Venice F."/>
            <person name="Ghignone S."/>
            <person name="Salvioli di Fossalunga A."/>
            <person name="Amselem J."/>
            <person name="Novero M."/>
            <person name="Xianan X."/>
            <person name="Sedzielewska Toro K."/>
            <person name="Morin E."/>
            <person name="Lipzen A."/>
            <person name="Grigoriev I.V."/>
            <person name="Henrissat B."/>
            <person name="Martin F.M."/>
            <person name="Bonfante P."/>
        </authorList>
    </citation>
    <scope>NUCLEOTIDE SEQUENCE [LARGE SCALE GENOMIC DNA]</scope>
    <source>
        <strain evidence="1 2">BEG34</strain>
    </source>
</reference>
<comment type="caution">
    <text evidence="1">The sequence shown here is derived from an EMBL/GenBank/DDBJ whole genome shotgun (WGS) entry which is preliminary data.</text>
</comment>
<protein>
    <submittedName>
        <fullName evidence="1">Uncharacterized protein</fullName>
    </submittedName>
</protein>
<gene>
    <name evidence="1" type="ORF">F8M41_003085</name>
</gene>